<dbReference type="Pfam" id="PF02322">
    <property type="entry name" value="Cyt_bd_oxida_II"/>
    <property type="match status" value="1"/>
</dbReference>
<dbReference type="Proteomes" id="UP000215633">
    <property type="component" value="Unassembled WGS sequence"/>
</dbReference>
<dbReference type="GO" id="GO:0019646">
    <property type="term" value="P:aerobic electron transport chain"/>
    <property type="evidence" value="ECO:0007669"/>
    <property type="project" value="TreeGrafter"/>
</dbReference>
<name>A0A261VZJ3_9BORD</name>
<feature type="transmembrane region" description="Helical" evidence="7">
    <location>
        <begin position="310"/>
        <end position="331"/>
    </location>
</feature>
<feature type="transmembrane region" description="Helical" evidence="7">
    <location>
        <begin position="161"/>
        <end position="185"/>
    </location>
</feature>
<dbReference type="PANTHER" id="PTHR43141:SF2">
    <property type="entry name" value="BLR3729 PROTEIN"/>
    <property type="match status" value="1"/>
</dbReference>
<dbReference type="PANTHER" id="PTHR43141">
    <property type="entry name" value="CYTOCHROME BD2 SUBUNIT II"/>
    <property type="match status" value="1"/>
</dbReference>
<evidence type="ECO:0000256" key="7">
    <source>
        <dbReference type="SAM" id="Phobius"/>
    </source>
</evidence>
<keyword evidence="9" id="KW-1185">Reference proteome</keyword>
<comment type="caution">
    <text evidence="8">The sequence shown here is derived from an EMBL/GenBank/DDBJ whole genome shotgun (WGS) entry which is preliminary data.</text>
</comment>
<evidence type="ECO:0000313" key="8">
    <source>
        <dbReference type="EMBL" id="OZI79207.1"/>
    </source>
</evidence>
<dbReference type="InterPro" id="IPR003317">
    <property type="entry name" value="Cyt-d_oxidase_su2"/>
</dbReference>
<evidence type="ECO:0000256" key="3">
    <source>
        <dbReference type="ARBA" id="ARBA00022475"/>
    </source>
</evidence>
<evidence type="ECO:0000256" key="5">
    <source>
        <dbReference type="ARBA" id="ARBA00022989"/>
    </source>
</evidence>
<feature type="transmembrane region" description="Helical" evidence="7">
    <location>
        <begin position="20"/>
        <end position="52"/>
    </location>
</feature>
<keyword evidence="5 7" id="KW-1133">Transmembrane helix</keyword>
<dbReference type="GO" id="GO:0016682">
    <property type="term" value="F:oxidoreductase activity, acting on diphenols and related substances as donors, oxygen as acceptor"/>
    <property type="evidence" value="ECO:0007669"/>
    <property type="project" value="TreeGrafter"/>
</dbReference>
<feature type="transmembrane region" description="Helical" evidence="7">
    <location>
        <begin position="99"/>
        <end position="117"/>
    </location>
</feature>
<evidence type="ECO:0000256" key="2">
    <source>
        <dbReference type="ARBA" id="ARBA00007543"/>
    </source>
</evidence>
<dbReference type="RefSeq" id="WP_094805852.1">
    <property type="nucleotide sequence ID" value="NZ_NEVT01000003.1"/>
</dbReference>
<feature type="transmembrane region" description="Helical" evidence="7">
    <location>
        <begin position="268"/>
        <end position="290"/>
    </location>
</feature>
<feature type="transmembrane region" description="Helical" evidence="7">
    <location>
        <begin position="206"/>
        <end position="227"/>
    </location>
</feature>
<dbReference type="GO" id="GO:0070069">
    <property type="term" value="C:cytochrome complex"/>
    <property type="evidence" value="ECO:0007669"/>
    <property type="project" value="TreeGrafter"/>
</dbReference>
<feature type="transmembrane region" description="Helical" evidence="7">
    <location>
        <begin position="129"/>
        <end position="149"/>
    </location>
</feature>
<sequence length="343" mass="37162">MIDMLAASLGVNANDPTFWIPLVFMLLLFLLIAGGVVLDGFDLGVGMLLPLAPADERGRMMSLLSPWRDANEFWPLLGIGLFASAFPLAWGAIFGKLYGPLALMALGLVLRSVSFEFRIRARAELKARWITGFWLGSLATAFGQGMILGRIATGYQTAAGYGWFSVFMGFCAVAAYVLLGAAWLVMRVDGDLQRRAARWGRHAIRWTAVGMAATSVMLGLANAGIFYKWSSSGGLAVAVAVWAVMLVCFSTAEMLLARVPGRAESYSWLPFVLCVVLYVLMLAGLAYSLFPYLILDDMTLWDATASIGSMRLVLAGAVIGVPVVLVFNLLAYRSVFGRERRGA</sequence>
<accession>A0A261VZJ3</accession>
<keyword evidence="6 7" id="KW-0472">Membrane</keyword>
<dbReference type="GO" id="GO:0009055">
    <property type="term" value="F:electron transfer activity"/>
    <property type="evidence" value="ECO:0007669"/>
    <property type="project" value="TreeGrafter"/>
</dbReference>
<keyword evidence="3" id="KW-1003">Cell membrane</keyword>
<dbReference type="GO" id="GO:0005886">
    <property type="term" value="C:plasma membrane"/>
    <property type="evidence" value="ECO:0007669"/>
    <property type="project" value="UniProtKB-SubCell"/>
</dbReference>
<evidence type="ECO:0000256" key="1">
    <source>
        <dbReference type="ARBA" id="ARBA00004651"/>
    </source>
</evidence>
<proteinExistence type="inferred from homology"/>
<comment type="similarity">
    <text evidence="2">Belongs to the cytochrome ubiquinol oxidase subunit 2 family.</text>
</comment>
<evidence type="ECO:0000256" key="4">
    <source>
        <dbReference type="ARBA" id="ARBA00022692"/>
    </source>
</evidence>
<comment type="subcellular location">
    <subcellularLocation>
        <location evidence="1">Cell membrane</location>
        <topology evidence="1">Multi-pass membrane protein</topology>
    </subcellularLocation>
</comment>
<evidence type="ECO:0000256" key="6">
    <source>
        <dbReference type="ARBA" id="ARBA00023136"/>
    </source>
</evidence>
<dbReference type="EMBL" id="NEVT01000003">
    <property type="protein sequence ID" value="OZI79207.1"/>
    <property type="molecule type" value="Genomic_DNA"/>
</dbReference>
<protein>
    <submittedName>
        <fullName evidence="8">Cytochrome oxidase</fullName>
    </submittedName>
</protein>
<reference evidence="9" key="1">
    <citation type="submission" date="2017-05" db="EMBL/GenBank/DDBJ databases">
        <title>Complete and WGS of Bordetella genogroups.</title>
        <authorList>
            <person name="Spilker T."/>
            <person name="Lipuma J."/>
        </authorList>
    </citation>
    <scope>NUCLEOTIDE SEQUENCE [LARGE SCALE GENOMIC DNA]</scope>
    <source>
        <strain evidence="9">AU8256</strain>
    </source>
</reference>
<feature type="transmembrane region" description="Helical" evidence="7">
    <location>
        <begin position="233"/>
        <end position="256"/>
    </location>
</feature>
<dbReference type="AlphaFoldDB" id="A0A261VZJ3"/>
<organism evidence="8 9">
    <name type="scientific">Bordetella genomosp. 2</name>
    <dbReference type="NCBI Taxonomy" id="1983456"/>
    <lineage>
        <taxon>Bacteria</taxon>
        <taxon>Pseudomonadati</taxon>
        <taxon>Pseudomonadota</taxon>
        <taxon>Betaproteobacteria</taxon>
        <taxon>Burkholderiales</taxon>
        <taxon>Alcaligenaceae</taxon>
        <taxon>Bordetella</taxon>
    </lineage>
</organism>
<evidence type="ECO:0000313" key="9">
    <source>
        <dbReference type="Proteomes" id="UP000215633"/>
    </source>
</evidence>
<gene>
    <name evidence="8" type="ORF">CAL24_04530</name>
</gene>
<keyword evidence="4 7" id="KW-0812">Transmembrane</keyword>